<dbReference type="EMBL" id="CP011452">
    <property type="protein sequence ID" value="AKH44119.1"/>
    <property type="molecule type" value="Genomic_DNA"/>
</dbReference>
<dbReference type="KEGG" id="aay:WYH_03100"/>
<gene>
    <name evidence="1" type="ORF">WYH_03100</name>
</gene>
<dbReference type="Proteomes" id="UP000034392">
    <property type="component" value="Chromosome"/>
</dbReference>
<keyword evidence="2" id="KW-1185">Reference proteome</keyword>
<dbReference type="AlphaFoldDB" id="A0A0F7KWS5"/>
<dbReference type="STRING" id="1267766.WYH_03100"/>
<organism evidence="1 2">
    <name type="scientific">Croceibacterium atlanticum</name>
    <dbReference type="NCBI Taxonomy" id="1267766"/>
    <lineage>
        <taxon>Bacteria</taxon>
        <taxon>Pseudomonadati</taxon>
        <taxon>Pseudomonadota</taxon>
        <taxon>Alphaproteobacteria</taxon>
        <taxon>Sphingomonadales</taxon>
        <taxon>Erythrobacteraceae</taxon>
        <taxon>Croceibacterium</taxon>
    </lineage>
</organism>
<name>A0A0F7KWS5_9SPHN</name>
<proteinExistence type="predicted"/>
<evidence type="ECO:0000313" key="1">
    <source>
        <dbReference type="EMBL" id="AKH44119.1"/>
    </source>
</evidence>
<sequence length="94" mass="10695">MLKKPNRPDDEANPAASADGFHAYRLKVLADAIHEETEYEFLAMDAYQALVEAREHASDRRSELFRDGKLICALQFLPSGMWKVDPPIERMTTS</sequence>
<accession>A0A0F7KWS5</accession>
<dbReference type="PATRIC" id="fig|1267766.3.peg.3142"/>
<reference evidence="1" key="1">
    <citation type="submission" date="2015-05" db="EMBL/GenBank/DDBJ databases">
        <title>The complete genome of Altererythrobacter atlanticus strain 26DY36.</title>
        <authorList>
            <person name="Wu Y.-H."/>
            <person name="Cheng H."/>
            <person name="Wu X.-W."/>
        </authorList>
    </citation>
    <scope>NUCLEOTIDE SEQUENCE [LARGE SCALE GENOMIC DNA]</scope>
    <source>
        <strain evidence="1">26DY36</strain>
    </source>
</reference>
<protein>
    <submittedName>
        <fullName evidence="1">Uncharacterized protein</fullName>
    </submittedName>
</protein>
<evidence type="ECO:0000313" key="2">
    <source>
        <dbReference type="Proteomes" id="UP000034392"/>
    </source>
</evidence>